<keyword evidence="3" id="KW-1185">Reference proteome</keyword>
<gene>
    <name evidence="2" type="ORF">NDU88_000750</name>
</gene>
<sequence>MRRLPAGPRAPPPCFRNPGAPEGDPLQWAGAAREVRGRPQHAPRANRRSNKEEKGGRGSRGPNRPPVRLPPSPLLPCPRASQSGEAVAAFAHSAHTSGASARGEQPALGLSTLPRLPDPGSSQTRPKHRRPASRGEVPGVCSISAPIRMDLSG</sequence>
<dbReference type="Proteomes" id="UP001066276">
    <property type="component" value="Chromosome 10"/>
</dbReference>
<comment type="caution">
    <text evidence="2">The sequence shown here is derived from an EMBL/GenBank/DDBJ whole genome shotgun (WGS) entry which is preliminary data.</text>
</comment>
<dbReference type="EMBL" id="JANPWB010000014">
    <property type="protein sequence ID" value="KAJ1095591.1"/>
    <property type="molecule type" value="Genomic_DNA"/>
</dbReference>
<protein>
    <submittedName>
        <fullName evidence="2">Uncharacterized protein</fullName>
    </submittedName>
</protein>
<evidence type="ECO:0000313" key="3">
    <source>
        <dbReference type="Proteomes" id="UP001066276"/>
    </source>
</evidence>
<dbReference type="AlphaFoldDB" id="A0AAV7LWF2"/>
<proteinExistence type="predicted"/>
<feature type="compositionally biased region" description="Pro residues" evidence="1">
    <location>
        <begin position="63"/>
        <end position="76"/>
    </location>
</feature>
<accession>A0AAV7LWF2</accession>
<feature type="region of interest" description="Disordered" evidence="1">
    <location>
        <begin position="1"/>
        <end position="153"/>
    </location>
</feature>
<evidence type="ECO:0000313" key="2">
    <source>
        <dbReference type="EMBL" id="KAJ1095591.1"/>
    </source>
</evidence>
<organism evidence="2 3">
    <name type="scientific">Pleurodeles waltl</name>
    <name type="common">Iberian ribbed newt</name>
    <dbReference type="NCBI Taxonomy" id="8319"/>
    <lineage>
        <taxon>Eukaryota</taxon>
        <taxon>Metazoa</taxon>
        <taxon>Chordata</taxon>
        <taxon>Craniata</taxon>
        <taxon>Vertebrata</taxon>
        <taxon>Euteleostomi</taxon>
        <taxon>Amphibia</taxon>
        <taxon>Batrachia</taxon>
        <taxon>Caudata</taxon>
        <taxon>Salamandroidea</taxon>
        <taxon>Salamandridae</taxon>
        <taxon>Pleurodelinae</taxon>
        <taxon>Pleurodeles</taxon>
    </lineage>
</organism>
<name>A0AAV7LWF2_PLEWA</name>
<feature type="compositionally biased region" description="Basic residues" evidence="1">
    <location>
        <begin position="38"/>
        <end position="48"/>
    </location>
</feature>
<evidence type="ECO:0000256" key="1">
    <source>
        <dbReference type="SAM" id="MobiDB-lite"/>
    </source>
</evidence>
<reference evidence="2" key="1">
    <citation type="journal article" date="2022" name="bioRxiv">
        <title>Sequencing and chromosome-scale assembly of the giantPleurodeles waltlgenome.</title>
        <authorList>
            <person name="Brown T."/>
            <person name="Elewa A."/>
            <person name="Iarovenko S."/>
            <person name="Subramanian E."/>
            <person name="Araus A.J."/>
            <person name="Petzold A."/>
            <person name="Susuki M."/>
            <person name="Suzuki K.-i.T."/>
            <person name="Hayashi T."/>
            <person name="Toyoda A."/>
            <person name="Oliveira C."/>
            <person name="Osipova E."/>
            <person name="Leigh N.D."/>
            <person name="Simon A."/>
            <person name="Yun M.H."/>
        </authorList>
    </citation>
    <scope>NUCLEOTIDE SEQUENCE</scope>
    <source>
        <strain evidence="2">20211129_DDA</strain>
        <tissue evidence="2">Liver</tissue>
    </source>
</reference>